<evidence type="ECO:0000256" key="4">
    <source>
        <dbReference type="ARBA" id="ARBA00022989"/>
    </source>
</evidence>
<dbReference type="PANTHER" id="PTHR33931">
    <property type="entry name" value="HOLIN-LIKE PROTEIN CIDA-RELATED"/>
    <property type="match status" value="1"/>
</dbReference>
<accession>A0A1D9LFQ2</accession>
<comment type="subcellular location">
    <subcellularLocation>
        <location evidence="1">Cell membrane</location>
        <topology evidence="1">Multi-pass membrane protein</topology>
    </subcellularLocation>
</comment>
<dbReference type="PANTHER" id="PTHR33931:SF2">
    <property type="entry name" value="HOLIN-LIKE PROTEIN CIDA"/>
    <property type="match status" value="1"/>
</dbReference>
<reference evidence="6 7" key="1">
    <citation type="submission" date="2016-10" db="EMBL/GenBank/DDBJ databases">
        <title>Chromobacterium muskegensis sp. nov., an insecticidal bacterium isolated from Sphagnum bogs.</title>
        <authorList>
            <person name="Sparks M.E."/>
            <person name="Blackburn M.B."/>
            <person name="Gundersen-Rindal D.E."/>
            <person name="Mitchell A."/>
            <person name="Farrar R."/>
            <person name="Kuhar D."/>
        </authorList>
    </citation>
    <scope>NUCLEOTIDE SEQUENCE [LARGE SCALE GENOMIC DNA]</scope>
    <source>
        <strain evidence="6 7">21-1</strain>
    </source>
</reference>
<dbReference type="GO" id="GO:0005886">
    <property type="term" value="C:plasma membrane"/>
    <property type="evidence" value="ECO:0007669"/>
    <property type="project" value="UniProtKB-SubCell"/>
</dbReference>
<dbReference type="AlphaFoldDB" id="A0A1D9LFQ2"/>
<evidence type="ECO:0000256" key="3">
    <source>
        <dbReference type="ARBA" id="ARBA00022692"/>
    </source>
</evidence>
<keyword evidence="5" id="KW-0472">Membrane</keyword>
<dbReference type="Pfam" id="PF03788">
    <property type="entry name" value="LrgA"/>
    <property type="match status" value="1"/>
</dbReference>
<name>A0A1D9LFQ2_9NEIS</name>
<evidence type="ECO:0000256" key="5">
    <source>
        <dbReference type="ARBA" id="ARBA00023136"/>
    </source>
</evidence>
<evidence type="ECO:0000256" key="2">
    <source>
        <dbReference type="ARBA" id="ARBA00022475"/>
    </source>
</evidence>
<dbReference type="KEGG" id="cvc:BKX93_08895"/>
<sequence>MLDLLLWLLGYQLAGEALVRWMGWPMPGPVMGLLLLFATLWLRRAVPETLQREAPRFLSHMSLLFIPAGGALLAYAPMLRAHGWELALIMLASSLATLLATGLVLKLLLRGRRH</sequence>
<dbReference type="InterPro" id="IPR005538">
    <property type="entry name" value="LrgA/CidA"/>
</dbReference>
<keyword evidence="2" id="KW-1003">Cell membrane</keyword>
<dbReference type="STRING" id="1108595.BKX93_08895"/>
<proteinExistence type="predicted"/>
<dbReference type="RefSeq" id="WP_046166798.1">
    <property type="nucleotide sequence ID" value="NZ_CP017707.1"/>
</dbReference>
<evidence type="ECO:0000313" key="7">
    <source>
        <dbReference type="Proteomes" id="UP000178776"/>
    </source>
</evidence>
<evidence type="ECO:0000313" key="6">
    <source>
        <dbReference type="EMBL" id="AOZ50096.1"/>
    </source>
</evidence>
<gene>
    <name evidence="6" type="ORF">BKX93_08895</name>
</gene>
<dbReference type="EMBL" id="CP017707">
    <property type="protein sequence ID" value="AOZ50096.1"/>
    <property type="molecule type" value="Genomic_DNA"/>
</dbReference>
<dbReference type="Proteomes" id="UP000178776">
    <property type="component" value="Chromosome"/>
</dbReference>
<organism evidence="6 7">
    <name type="scientific">Chromobacterium vaccinii</name>
    <dbReference type="NCBI Taxonomy" id="1108595"/>
    <lineage>
        <taxon>Bacteria</taxon>
        <taxon>Pseudomonadati</taxon>
        <taxon>Pseudomonadota</taxon>
        <taxon>Betaproteobacteria</taxon>
        <taxon>Neisseriales</taxon>
        <taxon>Chromobacteriaceae</taxon>
        <taxon>Chromobacterium</taxon>
    </lineage>
</organism>
<evidence type="ECO:0000256" key="1">
    <source>
        <dbReference type="ARBA" id="ARBA00004651"/>
    </source>
</evidence>
<dbReference type="GeneID" id="68841331"/>
<keyword evidence="3" id="KW-0812">Transmembrane</keyword>
<keyword evidence="4" id="KW-1133">Transmembrane helix</keyword>
<protein>
    <submittedName>
        <fullName evidence="6">CidA/LrgA family protein</fullName>
    </submittedName>
</protein>